<name>A0A0E9PZT6_ANGAN</name>
<organism evidence="1">
    <name type="scientific">Anguilla anguilla</name>
    <name type="common">European freshwater eel</name>
    <name type="synonym">Muraena anguilla</name>
    <dbReference type="NCBI Taxonomy" id="7936"/>
    <lineage>
        <taxon>Eukaryota</taxon>
        <taxon>Metazoa</taxon>
        <taxon>Chordata</taxon>
        <taxon>Craniata</taxon>
        <taxon>Vertebrata</taxon>
        <taxon>Euteleostomi</taxon>
        <taxon>Actinopterygii</taxon>
        <taxon>Neopterygii</taxon>
        <taxon>Teleostei</taxon>
        <taxon>Anguilliformes</taxon>
        <taxon>Anguillidae</taxon>
        <taxon>Anguilla</taxon>
    </lineage>
</organism>
<accession>A0A0E9PZT6</accession>
<protein>
    <submittedName>
        <fullName evidence="1">Uncharacterized protein</fullName>
    </submittedName>
</protein>
<sequence length="35" mass="3946">MGNLEKPWGDPHTGSHMHSHTCTMQWGIRISVIIS</sequence>
<reference evidence="1" key="2">
    <citation type="journal article" date="2015" name="Fish Shellfish Immunol.">
        <title>Early steps in the European eel (Anguilla anguilla)-Vibrio vulnificus interaction in the gills: Role of the RtxA13 toxin.</title>
        <authorList>
            <person name="Callol A."/>
            <person name="Pajuelo D."/>
            <person name="Ebbesson L."/>
            <person name="Teles M."/>
            <person name="MacKenzie S."/>
            <person name="Amaro C."/>
        </authorList>
    </citation>
    <scope>NUCLEOTIDE SEQUENCE</scope>
</reference>
<dbReference type="AlphaFoldDB" id="A0A0E9PZT6"/>
<reference evidence="1" key="1">
    <citation type="submission" date="2014-11" db="EMBL/GenBank/DDBJ databases">
        <authorList>
            <person name="Amaro Gonzalez C."/>
        </authorList>
    </citation>
    <scope>NUCLEOTIDE SEQUENCE</scope>
</reference>
<dbReference type="EMBL" id="GBXM01098416">
    <property type="protein sequence ID" value="JAH10161.1"/>
    <property type="molecule type" value="Transcribed_RNA"/>
</dbReference>
<proteinExistence type="predicted"/>
<evidence type="ECO:0000313" key="1">
    <source>
        <dbReference type="EMBL" id="JAH10161.1"/>
    </source>
</evidence>